<dbReference type="Proteomes" id="UP000008457">
    <property type="component" value="Chromosome"/>
</dbReference>
<dbReference type="EMBL" id="CP002360">
    <property type="protein sequence ID" value="AEE97988.1"/>
    <property type="molecule type" value="Genomic_DNA"/>
</dbReference>
<dbReference type="OrthoDB" id="1690769at2"/>
<evidence type="ECO:0000313" key="1">
    <source>
        <dbReference type="EMBL" id="AEE97988.1"/>
    </source>
</evidence>
<dbReference type="RefSeq" id="WP_013782399.1">
    <property type="nucleotide sequence ID" value="NC_015520.1"/>
</dbReference>
<reference evidence="1 2" key="2">
    <citation type="journal article" date="2011" name="Stand. Genomic Sci.">
        <title>Complete genome sequence of Mahella australiensis type strain (50-1 BON).</title>
        <authorList>
            <person name="Sikorski J."/>
            <person name="Teshima H."/>
            <person name="Nolan M."/>
            <person name="Lucas S."/>
            <person name="Hammon N."/>
            <person name="Deshpande S."/>
            <person name="Cheng J.F."/>
            <person name="Pitluck S."/>
            <person name="Liolios K."/>
            <person name="Pagani I."/>
            <person name="Ivanova N."/>
            <person name="Huntemann M."/>
            <person name="Mavromatis K."/>
            <person name="Ovchinikova G."/>
            <person name="Pati A."/>
            <person name="Tapia R."/>
            <person name="Han C."/>
            <person name="Goodwin L."/>
            <person name="Chen A."/>
            <person name="Palaniappan K."/>
            <person name="Land M."/>
            <person name="Hauser L."/>
            <person name="Ngatchou-Djao O.D."/>
            <person name="Rohde M."/>
            <person name="Pukall R."/>
            <person name="Spring S."/>
            <person name="Abt B."/>
            <person name="Goker M."/>
            <person name="Detter J.C."/>
            <person name="Woyke T."/>
            <person name="Bristow J."/>
            <person name="Markowitz V."/>
            <person name="Hugenholtz P."/>
            <person name="Eisen J.A."/>
            <person name="Kyrpides N.C."/>
            <person name="Klenk H.P."/>
            <person name="Lapidus A."/>
        </authorList>
    </citation>
    <scope>NUCLEOTIDE SEQUENCE [LARGE SCALE GENOMIC DNA]</scope>
    <source>
        <strain evidence="2">DSM 15567 / CIP 107919 / 50-1 BON</strain>
    </source>
</reference>
<name>F4A0C7_MAHA5</name>
<dbReference type="HOGENOM" id="CLU_140954_0_0_9"/>
<dbReference type="eggNOG" id="COG4785">
    <property type="taxonomic scope" value="Bacteria"/>
</dbReference>
<dbReference type="Gene3D" id="1.25.40.10">
    <property type="entry name" value="Tetratricopeptide repeat domain"/>
    <property type="match status" value="1"/>
</dbReference>
<accession>F4A0C7</accession>
<evidence type="ECO:0000313" key="2">
    <source>
        <dbReference type="Proteomes" id="UP000008457"/>
    </source>
</evidence>
<dbReference type="SUPFAM" id="SSF48452">
    <property type="entry name" value="TPR-like"/>
    <property type="match status" value="1"/>
</dbReference>
<reference evidence="2" key="1">
    <citation type="submission" date="2010-11" db="EMBL/GenBank/DDBJ databases">
        <title>The complete genome of Mahella australiensis DSM 15567.</title>
        <authorList>
            <consortium name="US DOE Joint Genome Institute (JGI-PGF)"/>
            <person name="Lucas S."/>
            <person name="Copeland A."/>
            <person name="Lapidus A."/>
            <person name="Bruce D."/>
            <person name="Goodwin L."/>
            <person name="Pitluck S."/>
            <person name="Kyrpides N."/>
            <person name="Mavromatis K."/>
            <person name="Pagani I."/>
            <person name="Ivanova N."/>
            <person name="Teshima H."/>
            <person name="Brettin T."/>
            <person name="Detter J.C."/>
            <person name="Han C."/>
            <person name="Tapia R."/>
            <person name="Land M."/>
            <person name="Hauser L."/>
            <person name="Markowitz V."/>
            <person name="Cheng J.-F."/>
            <person name="Hugenholtz P."/>
            <person name="Woyke T."/>
            <person name="Wu D."/>
            <person name="Spring S."/>
            <person name="Pukall R."/>
            <person name="Steenblock K."/>
            <person name="Schneider S."/>
            <person name="Klenk H.-P."/>
            <person name="Eisen J.A."/>
        </authorList>
    </citation>
    <scope>NUCLEOTIDE SEQUENCE [LARGE SCALE GENOMIC DNA]</scope>
    <source>
        <strain evidence="2">DSM 15567 / CIP 107919 / 50-1 BON</strain>
    </source>
</reference>
<gene>
    <name evidence="1" type="ordered locus">Mahau_2864</name>
</gene>
<dbReference type="AlphaFoldDB" id="F4A0C7"/>
<proteinExistence type="predicted"/>
<protein>
    <submittedName>
        <fullName evidence="1">Uncharacterized protein</fullName>
    </submittedName>
</protein>
<dbReference type="InterPro" id="IPR011990">
    <property type="entry name" value="TPR-like_helical_dom_sf"/>
</dbReference>
<dbReference type="KEGG" id="mas:Mahau_2864"/>
<organism evidence="1 2">
    <name type="scientific">Mahella australiensis (strain DSM 15567 / CIP 107919 / 50-1 BON)</name>
    <dbReference type="NCBI Taxonomy" id="697281"/>
    <lineage>
        <taxon>Bacteria</taxon>
        <taxon>Bacillati</taxon>
        <taxon>Bacillota</taxon>
        <taxon>Clostridia</taxon>
        <taxon>Thermoanaerobacterales</taxon>
        <taxon>Thermoanaerobacterales Family IV. Incertae Sedis</taxon>
        <taxon>Mahella</taxon>
    </lineage>
</organism>
<sequence>MKTQNSCSDAFAERISAAIDSLKNDDRNAAQKIISEALVLNPDAPELHNLLGILSEIKGNDNIARKHYRAAYALDPTYKPACRNLERITVFKWGLQSRDFDFGDTQT</sequence>
<dbReference type="STRING" id="697281.Mahau_2864"/>
<keyword evidence="2" id="KW-1185">Reference proteome</keyword>